<feature type="compositionally biased region" description="Acidic residues" evidence="1">
    <location>
        <begin position="589"/>
        <end position="614"/>
    </location>
</feature>
<dbReference type="EMBL" id="CAMXCT010000591">
    <property type="protein sequence ID" value="CAI3980853.1"/>
    <property type="molecule type" value="Genomic_DNA"/>
</dbReference>
<keyword evidence="4" id="KW-1185">Reference proteome</keyword>
<proteinExistence type="predicted"/>
<reference evidence="2" key="1">
    <citation type="submission" date="2022-10" db="EMBL/GenBank/DDBJ databases">
        <authorList>
            <person name="Chen Y."/>
            <person name="Dougan E. K."/>
            <person name="Chan C."/>
            <person name="Rhodes N."/>
            <person name="Thang M."/>
        </authorList>
    </citation>
    <scope>NUCLEOTIDE SEQUENCE</scope>
</reference>
<comment type="caution">
    <text evidence="2">The sequence shown here is derived from an EMBL/GenBank/DDBJ whole genome shotgun (WGS) entry which is preliminary data.</text>
</comment>
<evidence type="ECO:0000313" key="3">
    <source>
        <dbReference type="EMBL" id="CAL4768165.1"/>
    </source>
</evidence>
<dbReference type="AlphaFoldDB" id="A0A9P1FLU2"/>
<dbReference type="Proteomes" id="UP001152797">
    <property type="component" value="Unassembled WGS sequence"/>
</dbReference>
<dbReference type="EMBL" id="CAMXCT030000591">
    <property type="protein sequence ID" value="CAL4768165.1"/>
    <property type="molecule type" value="Genomic_DNA"/>
</dbReference>
<evidence type="ECO:0000256" key="1">
    <source>
        <dbReference type="SAM" id="MobiDB-lite"/>
    </source>
</evidence>
<reference evidence="3 4" key="2">
    <citation type="submission" date="2024-05" db="EMBL/GenBank/DDBJ databases">
        <authorList>
            <person name="Chen Y."/>
            <person name="Shah S."/>
            <person name="Dougan E. K."/>
            <person name="Thang M."/>
            <person name="Chan C."/>
        </authorList>
    </citation>
    <scope>NUCLEOTIDE SEQUENCE [LARGE SCALE GENOMIC DNA]</scope>
</reference>
<feature type="region of interest" description="Disordered" evidence="1">
    <location>
        <begin position="401"/>
        <end position="483"/>
    </location>
</feature>
<dbReference type="OrthoDB" id="429100at2759"/>
<name>A0A9P1FLU2_9DINO</name>
<feature type="region of interest" description="Disordered" evidence="1">
    <location>
        <begin position="576"/>
        <end position="630"/>
    </location>
</feature>
<feature type="region of interest" description="Disordered" evidence="1">
    <location>
        <begin position="177"/>
        <end position="207"/>
    </location>
</feature>
<accession>A0A9P1FLU2</accession>
<dbReference type="EMBL" id="CAMXCT020000591">
    <property type="protein sequence ID" value="CAL1134228.1"/>
    <property type="molecule type" value="Genomic_DNA"/>
</dbReference>
<feature type="compositionally biased region" description="Polar residues" evidence="1">
    <location>
        <begin position="414"/>
        <end position="438"/>
    </location>
</feature>
<evidence type="ECO:0000313" key="4">
    <source>
        <dbReference type="Proteomes" id="UP001152797"/>
    </source>
</evidence>
<evidence type="ECO:0000313" key="2">
    <source>
        <dbReference type="EMBL" id="CAI3980853.1"/>
    </source>
</evidence>
<protein>
    <submittedName>
        <fullName evidence="2">Uncharacterized protein</fullName>
    </submittedName>
</protein>
<gene>
    <name evidence="2" type="ORF">C1SCF055_LOCUS8702</name>
</gene>
<sequence>MGNFCSSRADPEDSRQQYEKYTFLRQQILSKLSDEVLANECGHLYAEECRRRKVSALSKAHWEEVCFPFILRVSCNDPQTQQRIWQAVEEVYPGPPERPVNEATFIEFHRLALTLAEQDLRQRIAKLKDKWPSGVSGVAPTTDWMSDFMGKDPEPAMEPLQISPRAMKSSEALDAIGSQSLPPLPATLSDGSPSPRASPRLSMQSSPRASLLMGSRVTLSSCEAIGSQISYVLKDPKMELSESRSELRRGRDQEQVREMRDVILRGQLDVMVFNKRRQPEDRKLGLLQASRRMQILRADGSCEDSWDIDHLQCISFGIAASILPEPPPADKTLSFRFHFQKYGSEARYLCAMFADGATCRLAAAAFSQLCGVDAFNLGNPAKVTQEHPSLVGRKRERFCGTASLAGATPRTPMTPLTRSTESTGTPTQSPKSQDTSSVRLKPTVTKDGSTGYAAPEVTPSRVAVAPRSSPSWTKISADGDGGTPTATVGLDMTGSGTPNLYIKGEDLNRDGIPDVLLSEGTTLLVQNGQAVSVKSDVSTLQKPTGSQVIKTAASPVKAQAAATPAAAAPVVAAAVAAGAAGSSRAMEQMEAEEEEWYDEDEEGEEEEDFEDDPVVDPAPKDQAKAGTSKR</sequence>
<organism evidence="2">
    <name type="scientific">Cladocopium goreaui</name>
    <dbReference type="NCBI Taxonomy" id="2562237"/>
    <lineage>
        <taxon>Eukaryota</taxon>
        <taxon>Sar</taxon>
        <taxon>Alveolata</taxon>
        <taxon>Dinophyceae</taxon>
        <taxon>Suessiales</taxon>
        <taxon>Symbiodiniaceae</taxon>
        <taxon>Cladocopium</taxon>
    </lineage>
</organism>